<evidence type="ECO:0000256" key="8">
    <source>
        <dbReference type="ARBA" id="ARBA00023316"/>
    </source>
</evidence>
<dbReference type="PANTHER" id="PTHR31736:SF8">
    <property type="entry name" value="PUTATIVE (AFU_ORTHOLOGUE AFUA_7G06410)-RELATED"/>
    <property type="match status" value="1"/>
</dbReference>
<evidence type="ECO:0000256" key="4">
    <source>
        <dbReference type="ARBA" id="ARBA00022729"/>
    </source>
</evidence>
<dbReference type="GeneID" id="81603976"/>
<proteinExistence type="inferred from homology"/>
<gene>
    <name evidence="10" type="ORF">N7458_010351</name>
</gene>
<evidence type="ECO:0000256" key="1">
    <source>
        <dbReference type="ARBA" id="ARBA00004613"/>
    </source>
</evidence>
<reference evidence="10" key="1">
    <citation type="submission" date="2022-12" db="EMBL/GenBank/DDBJ databases">
        <authorList>
            <person name="Petersen C."/>
        </authorList>
    </citation>
    <scope>NUCLEOTIDE SEQUENCE</scope>
    <source>
        <strain evidence="10">IBT 16125</strain>
    </source>
</reference>
<organism evidence="10 11">
    <name type="scientific">Penicillium daleae</name>
    <dbReference type="NCBI Taxonomy" id="63821"/>
    <lineage>
        <taxon>Eukaryota</taxon>
        <taxon>Fungi</taxon>
        <taxon>Dikarya</taxon>
        <taxon>Ascomycota</taxon>
        <taxon>Pezizomycotina</taxon>
        <taxon>Eurotiomycetes</taxon>
        <taxon>Eurotiomycetidae</taxon>
        <taxon>Eurotiales</taxon>
        <taxon>Aspergillaceae</taxon>
        <taxon>Penicillium</taxon>
    </lineage>
</organism>
<dbReference type="EMBL" id="JAPVEA010000008">
    <property type="protein sequence ID" value="KAJ5439353.1"/>
    <property type="molecule type" value="Genomic_DNA"/>
</dbReference>
<evidence type="ECO:0000256" key="5">
    <source>
        <dbReference type="ARBA" id="ARBA00022801"/>
    </source>
</evidence>
<reference evidence="10" key="2">
    <citation type="journal article" date="2023" name="IMA Fungus">
        <title>Comparative genomic study of the Penicillium genus elucidates a diverse pangenome and 15 lateral gene transfer events.</title>
        <authorList>
            <person name="Petersen C."/>
            <person name="Sorensen T."/>
            <person name="Nielsen M.R."/>
            <person name="Sondergaard T.E."/>
            <person name="Sorensen J.L."/>
            <person name="Fitzpatrick D.A."/>
            <person name="Frisvad J.C."/>
            <person name="Nielsen K.L."/>
        </authorList>
    </citation>
    <scope>NUCLEOTIDE SEQUENCE</scope>
    <source>
        <strain evidence="10">IBT 16125</strain>
    </source>
</reference>
<comment type="caution">
    <text evidence="10">The sequence shown here is derived from an EMBL/GenBank/DDBJ whole genome shotgun (WGS) entry which is preliminary data.</text>
</comment>
<evidence type="ECO:0000256" key="3">
    <source>
        <dbReference type="ARBA" id="ARBA00022525"/>
    </source>
</evidence>
<dbReference type="PANTHER" id="PTHR31736">
    <property type="match status" value="1"/>
</dbReference>
<keyword evidence="5 9" id="KW-0378">Hydrolase</keyword>
<comment type="similarity">
    <text evidence="2 9">Belongs to the glycosyl hydrolase 28 family.</text>
</comment>
<evidence type="ECO:0000256" key="6">
    <source>
        <dbReference type="ARBA" id="ARBA00023180"/>
    </source>
</evidence>
<keyword evidence="3" id="KW-0964">Secreted</keyword>
<protein>
    <submittedName>
        <fullName evidence="10">Polygalacturonase</fullName>
    </submittedName>
</protein>
<evidence type="ECO:0000256" key="7">
    <source>
        <dbReference type="ARBA" id="ARBA00023295"/>
    </source>
</evidence>
<keyword evidence="4" id="KW-0732">Signal</keyword>
<dbReference type="GO" id="GO:0004650">
    <property type="term" value="F:polygalacturonase activity"/>
    <property type="evidence" value="ECO:0007669"/>
    <property type="project" value="InterPro"/>
</dbReference>
<dbReference type="GO" id="GO:0071555">
    <property type="term" value="P:cell wall organization"/>
    <property type="evidence" value="ECO:0007669"/>
    <property type="project" value="UniProtKB-KW"/>
</dbReference>
<sequence>DAWYGSDDAPDIRRAFDKCGTDGNVIFENTTYHVNSVLNTTNLFNCQVDIYGTLRVRFGEWSNDTSYWLNHSMPTGYQNMSTVWFLGGRYVNVQGHGYGTFNGNGQAWYDLVKGQSNYPGTQCQDQGWHVLADLYLDRPMVLTIWDTKDSVFEGIRFLQAQMWTVTIRYLERVMLQDIYVNNTSGNKNPARNTDGANRLFPINGDDCIAMKVNSTNILIEDATFHNGEGIALGSIGQYKGQFETIENITVRNVVCNNTKYATRVKTWTGDQVGYPPNGGGGGLGYCSNFTTAGITTTPILFSQCTTYNGVTGNCSSSLFKISDFSATHYRGTSELHRQAPVQ</sequence>
<dbReference type="GO" id="GO:0005975">
    <property type="term" value="P:carbohydrate metabolic process"/>
    <property type="evidence" value="ECO:0007669"/>
    <property type="project" value="InterPro"/>
</dbReference>
<dbReference type="InterPro" id="IPR012334">
    <property type="entry name" value="Pectin_lyas_fold"/>
</dbReference>
<name>A0AAD6BYG5_9EURO</name>
<evidence type="ECO:0000313" key="10">
    <source>
        <dbReference type="EMBL" id="KAJ5439353.1"/>
    </source>
</evidence>
<keyword evidence="8" id="KW-0961">Cell wall biogenesis/degradation</keyword>
<dbReference type="RefSeq" id="XP_056762582.1">
    <property type="nucleotide sequence ID" value="XM_056913733.1"/>
</dbReference>
<keyword evidence="6" id="KW-0325">Glycoprotein</keyword>
<evidence type="ECO:0000256" key="2">
    <source>
        <dbReference type="ARBA" id="ARBA00008834"/>
    </source>
</evidence>
<evidence type="ECO:0000313" key="11">
    <source>
        <dbReference type="Proteomes" id="UP001213681"/>
    </source>
</evidence>
<comment type="subcellular location">
    <subcellularLocation>
        <location evidence="1">Secreted</location>
    </subcellularLocation>
</comment>
<accession>A0AAD6BYG5</accession>
<keyword evidence="7 9" id="KW-0326">Glycosidase</keyword>
<dbReference type="InterPro" id="IPR011050">
    <property type="entry name" value="Pectin_lyase_fold/virulence"/>
</dbReference>
<keyword evidence="11" id="KW-1185">Reference proteome</keyword>
<dbReference type="InterPro" id="IPR000743">
    <property type="entry name" value="Glyco_hydro_28"/>
</dbReference>
<dbReference type="GO" id="GO:0005576">
    <property type="term" value="C:extracellular region"/>
    <property type="evidence" value="ECO:0007669"/>
    <property type="project" value="UniProtKB-SubCell"/>
</dbReference>
<dbReference type="Gene3D" id="2.160.20.10">
    <property type="entry name" value="Single-stranded right-handed beta-helix, Pectin lyase-like"/>
    <property type="match status" value="1"/>
</dbReference>
<dbReference type="Pfam" id="PF00295">
    <property type="entry name" value="Glyco_hydro_28"/>
    <property type="match status" value="1"/>
</dbReference>
<dbReference type="AlphaFoldDB" id="A0AAD6BYG5"/>
<dbReference type="Proteomes" id="UP001213681">
    <property type="component" value="Unassembled WGS sequence"/>
</dbReference>
<evidence type="ECO:0000256" key="9">
    <source>
        <dbReference type="RuleBase" id="RU361169"/>
    </source>
</evidence>
<feature type="non-terminal residue" evidence="10">
    <location>
        <position position="1"/>
    </location>
</feature>
<dbReference type="SUPFAM" id="SSF51126">
    <property type="entry name" value="Pectin lyase-like"/>
    <property type="match status" value="1"/>
</dbReference>